<dbReference type="CDD" id="cd17593">
    <property type="entry name" value="REC_CheC-like"/>
    <property type="match status" value="1"/>
</dbReference>
<reference evidence="5 6" key="1">
    <citation type="journal article" date="2011" name="Front. Microbiol.">
        <title>Genomic signatures of strain selection and enhancement in Bacillus atrophaeus var. globigii, a historical biowarfare simulant.</title>
        <authorList>
            <person name="Gibbons H.S."/>
            <person name="Broomall S.M."/>
            <person name="McNew L.A."/>
            <person name="Daligault H."/>
            <person name="Chapman C."/>
            <person name="Bruce D."/>
            <person name="Karavis M."/>
            <person name="Krepps M."/>
            <person name="McGregor P.A."/>
            <person name="Hong C."/>
            <person name="Park K.H."/>
            <person name="Akmal A."/>
            <person name="Feldman A."/>
            <person name="Lin J.S."/>
            <person name="Chang W.E."/>
            <person name="Higgs B.W."/>
            <person name="Demirev P."/>
            <person name="Lindquist J."/>
            <person name="Liem A."/>
            <person name="Fochler E."/>
            <person name="Read T.D."/>
            <person name="Tapia R."/>
            <person name="Johnson S."/>
            <person name="Bishop-Lilly K.A."/>
            <person name="Detter C."/>
            <person name="Han C."/>
            <person name="Sozhamannan S."/>
            <person name="Rosenzweig C.N."/>
            <person name="Skowronski E.W."/>
        </authorList>
    </citation>
    <scope>NUCLEOTIDE SEQUENCE [LARGE SCALE GENOMIC DNA]</scope>
    <source>
        <strain evidence="5 6">CC-PW-9</strain>
    </source>
</reference>
<proteinExistence type="predicted"/>
<evidence type="ECO:0000256" key="1">
    <source>
        <dbReference type="ARBA" id="ARBA00022500"/>
    </source>
</evidence>
<dbReference type="Gene3D" id="3.40.50.2300">
    <property type="match status" value="1"/>
</dbReference>
<feature type="domain" description="Response regulatory" evidence="4">
    <location>
        <begin position="4"/>
        <end position="119"/>
    </location>
</feature>
<dbReference type="EMBL" id="PIQH01000005">
    <property type="protein sequence ID" value="RUO80333.1"/>
    <property type="molecule type" value="Genomic_DNA"/>
</dbReference>
<keyword evidence="2 3" id="KW-0597">Phosphoprotein</keyword>
<dbReference type="InterPro" id="IPR028976">
    <property type="entry name" value="CheC-like_sf"/>
</dbReference>
<sequence>MTLRVTLCDDSGMARKQLLRALPQDWDAQMHMAEHGEQALERVRAGQAEVLFLDLNMPVKDGYQTLEAIQAEQLECLVIVVSGDIQPQARQRVLALGAMAFVKKPMAAGEVRELLQAFGLYQVASGKLQLVEQNKPALSAADKRLDVYREVANVAMGQAGEKLARMLDTFIDLPVPNVNFIAPSELHMAIQAIDTEQAISAVSQGFYGAGITGEAMVFFTDTSVAGLCDLLGQELSGSPRQQEIEALMDVASLLTSSCMQGLAQQVHIDFAQVQPILVGQDQSINDIVQANQQRWQNVLAIEIGYRLQQPAITFELLILFPEHALPILDRHLAHWLEERAEDSHD</sequence>
<evidence type="ECO:0000259" key="4">
    <source>
        <dbReference type="PROSITE" id="PS50110"/>
    </source>
</evidence>
<dbReference type="Proteomes" id="UP000287996">
    <property type="component" value="Unassembled WGS sequence"/>
</dbReference>
<organism evidence="5 6">
    <name type="scientific">Idiomarina tyrosinivorans</name>
    <dbReference type="NCBI Taxonomy" id="1445662"/>
    <lineage>
        <taxon>Bacteria</taxon>
        <taxon>Pseudomonadati</taxon>
        <taxon>Pseudomonadota</taxon>
        <taxon>Gammaproteobacteria</taxon>
        <taxon>Alteromonadales</taxon>
        <taxon>Idiomarinaceae</taxon>
        <taxon>Idiomarina</taxon>
    </lineage>
</organism>
<accession>A0A432ZR27</accession>
<dbReference type="InterPro" id="IPR001789">
    <property type="entry name" value="Sig_transdc_resp-reg_receiver"/>
</dbReference>
<dbReference type="InterPro" id="IPR011006">
    <property type="entry name" value="CheY-like_superfamily"/>
</dbReference>
<evidence type="ECO:0000256" key="3">
    <source>
        <dbReference type="PROSITE-ProRule" id="PRU00169"/>
    </source>
</evidence>
<dbReference type="Pfam" id="PF00072">
    <property type="entry name" value="Response_reg"/>
    <property type="match status" value="1"/>
</dbReference>
<dbReference type="InterPro" id="IPR050595">
    <property type="entry name" value="Bact_response_regulator"/>
</dbReference>
<dbReference type="OrthoDB" id="281471at2"/>
<gene>
    <name evidence="5" type="ORF">CWI84_06795</name>
</gene>
<dbReference type="SUPFAM" id="SSF103039">
    <property type="entry name" value="CheC-like"/>
    <property type="match status" value="1"/>
</dbReference>
<dbReference type="CDD" id="cd17910">
    <property type="entry name" value="CheC_ClassII"/>
    <property type="match status" value="1"/>
</dbReference>
<comment type="caution">
    <text evidence="5">The sequence shown here is derived from an EMBL/GenBank/DDBJ whole genome shotgun (WGS) entry which is preliminary data.</text>
</comment>
<evidence type="ECO:0000256" key="2">
    <source>
        <dbReference type="ARBA" id="ARBA00022553"/>
    </source>
</evidence>
<name>A0A432ZR27_9GAMM</name>
<dbReference type="Gene3D" id="3.40.1550.10">
    <property type="entry name" value="CheC-like"/>
    <property type="match status" value="1"/>
</dbReference>
<dbReference type="GO" id="GO:0006935">
    <property type="term" value="P:chemotaxis"/>
    <property type="evidence" value="ECO:0007669"/>
    <property type="project" value="UniProtKB-KW"/>
</dbReference>
<dbReference type="RefSeq" id="WP_126841830.1">
    <property type="nucleotide sequence ID" value="NZ_PIQH01000005.1"/>
</dbReference>
<dbReference type="PROSITE" id="PS50110">
    <property type="entry name" value="RESPONSE_REGULATORY"/>
    <property type="match status" value="1"/>
</dbReference>
<dbReference type="AlphaFoldDB" id="A0A432ZR27"/>
<protein>
    <submittedName>
        <fullName evidence="5">Response regulator</fullName>
    </submittedName>
</protein>
<dbReference type="SMART" id="SM00448">
    <property type="entry name" value="REC"/>
    <property type="match status" value="1"/>
</dbReference>
<dbReference type="SUPFAM" id="SSF52172">
    <property type="entry name" value="CheY-like"/>
    <property type="match status" value="1"/>
</dbReference>
<keyword evidence="1" id="KW-0145">Chemotaxis</keyword>
<dbReference type="PANTHER" id="PTHR44591">
    <property type="entry name" value="STRESS RESPONSE REGULATOR PROTEIN 1"/>
    <property type="match status" value="1"/>
</dbReference>
<evidence type="ECO:0000313" key="6">
    <source>
        <dbReference type="Proteomes" id="UP000287996"/>
    </source>
</evidence>
<keyword evidence="6" id="KW-1185">Reference proteome</keyword>
<dbReference type="PANTHER" id="PTHR44591:SF24">
    <property type="entry name" value="PROTEIN-GLUTAMATE METHYLESTERASE_PROTEIN-GLUTAMINE GLUTAMINASE 1"/>
    <property type="match status" value="1"/>
</dbReference>
<feature type="modified residue" description="4-aspartylphosphate" evidence="3">
    <location>
        <position position="54"/>
    </location>
</feature>
<dbReference type="GO" id="GO:0000160">
    <property type="term" value="P:phosphorelay signal transduction system"/>
    <property type="evidence" value="ECO:0007669"/>
    <property type="project" value="InterPro"/>
</dbReference>
<evidence type="ECO:0000313" key="5">
    <source>
        <dbReference type="EMBL" id="RUO80333.1"/>
    </source>
</evidence>